<evidence type="ECO:0000313" key="1">
    <source>
        <dbReference type="EMBL" id="SUD50147.1"/>
    </source>
</evidence>
<gene>
    <name evidence="1" type="primary">soxG</name>
    <name evidence="1" type="ORF">NCTC10692_00536</name>
</gene>
<protein>
    <submittedName>
        <fullName evidence="1">Sarcosine oxidase gamma subunit</fullName>
        <ecNumber evidence="1">1.5.3.1</ecNumber>
    </submittedName>
</protein>
<dbReference type="GeneID" id="300417275"/>
<dbReference type="RefSeq" id="WP_003118326.1">
    <property type="nucleotide sequence ID" value="NZ_CAURUH010000170.1"/>
</dbReference>
<dbReference type="SUPFAM" id="SSF103025">
    <property type="entry name" value="Folate-binding domain"/>
    <property type="match status" value="1"/>
</dbReference>
<dbReference type="Proteomes" id="UP000255303">
    <property type="component" value="Unassembled WGS sequence"/>
</dbReference>
<proteinExistence type="predicted"/>
<accession>A0A379JNE2</accession>
<dbReference type="GO" id="GO:0008115">
    <property type="term" value="F:sarcosine oxidase activity"/>
    <property type="evidence" value="ECO:0007669"/>
    <property type="project" value="UniProtKB-EC"/>
</dbReference>
<dbReference type="AlphaFoldDB" id="A0A379JNE2"/>
<organism evidence="1 2">
    <name type="scientific">Ectopseudomonas oleovorans</name>
    <name type="common">Pseudomonas oleovorans</name>
    <dbReference type="NCBI Taxonomy" id="301"/>
    <lineage>
        <taxon>Bacteria</taxon>
        <taxon>Pseudomonadati</taxon>
        <taxon>Pseudomonadota</taxon>
        <taxon>Gammaproteobacteria</taxon>
        <taxon>Pseudomonadales</taxon>
        <taxon>Pseudomonadaceae</taxon>
        <taxon>Ectopseudomonas</taxon>
    </lineage>
</organism>
<sequence length="192" mass="21113">MTSLNTLERCALIDLTDLPRVGFRGVDSATWLRERGYQLPEVPNRALLQADGSLVARLSQTEYLLLGSLADRGERIASEEAGWQLTDQGNYLLPRQDSHAWLQLSGRHVAEVMAKLCGVDLRPQAFPTGQVAQTSAARINVIVINAGSGDLPRLHILCDRASLEYFRDAMLDAMNEFGGQPVALDVLEKQLA</sequence>
<name>A0A379JNE2_ECTOL</name>
<dbReference type="Gene3D" id="3.30.1360.120">
    <property type="entry name" value="Probable tRNA modification gtpase trme, domain 1"/>
    <property type="match status" value="1"/>
</dbReference>
<dbReference type="EMBL" id="UGUV01000002">
    <property type="protein sequence ID" value="SUD50147.1"/>
    <property type="molecule type" value="Genomic_DNA"/>
</dbReference>
<evidence type="ECO:0000313" key="2">
    <source>
        <dbReference type="Proteomes" id="UP000255303"/>
    </source>
</evidence>
<dbReference type="InterPro" id="IPR027266">
    <property type="entry name" value="TrmE/GcvT-like"/>
</dbReference>
<reference evidence="1 2" key="1">
    <citation type="submission" date="2018-06" db="EMBL/GenBank/DDBJ databases">
        <authorList>
            <consortium name="Pathogen Informatics"/>
            <person name="Doyle S."/>
        </authorList>
    </citation>
    <scope>NUCLEOTIDE SEQUENCE [LARGE SCALE GENOMIC DNA]</scope>
    <source>
        <strain evidence="1 2">NCTC10692</strain>
    </source>
</reference>
<dbReference type="EC" id="1.5.3.1" evidence="1"/>
<keyword evidence="1" id="KW-0560">Oxidoreductase</keyword>